<keyword evidence="4" id="KW-1185">Reference proteome</keyword>
<keyword evidence="2" id="KW-0812">Transmembrane</keyword>
<keyword evidence="2" id="KW-1133">Transmembrane helix</keyword>
<evidence type="ECO:0008006" key="5">
    <source>
        <dbReference type="Google" id="ProtNLM"/>
    </source>
</evidence>
<keyword evidence="2" id="KW-0472">Membrane</keyword>
<dbReference type="AlphaFoldDB" id="A0AAD9LUP4"/>
<comment type="caution">
    <text evidence="3">The sequence shown here is derived from an EMBL/GenBank/DDBJ whole genome shotgun (WGS) entry which is preliminary data.</text>
</comment>
<dbReference type="Proteomes" id="UP001232148">
    <property type="component" value="Unassembled WGS sequence"/>
</dbReference>
<feature type="transmembrane region" description="Helical" evidence="2">
    <location>
        <begin position="62"/>
        <end position="81"/>
    </location>
</feature>
<reference evidence="3" key="1">
    <citation type="submission" date="2021-06" db="EMBL/GenBank/DDBJ databases">
        <title>Comparative genomics, transcriptomics and evolutionary studies reveal genomic signatures of adaptation to plant cell wall in hemibiotrophic fungi.</title>
        <authorList>
            <consortium name="DOE Joint Genome Institute"/>
            <person name="Baroncelli R."/>
            <person name="Diaz J.F."/>
            <person name="Benocci T."/>
            <person name="Peng M."/>
            <person name="Battaglia E."/>
            <person name="Haridas S."/>
            <person name="Andreopoulos W."/>
            <person name="Labutti K."/>
            <person name="Pangilinan J."/>
            <person name="Floch G.L."/>
            <person name="Makela M.R."/>
            <person name="Henrissat B."/>
            <person name="Grigoriev I.V."/>
            <person name="Crouch J.A."/>
            <person name="De Vries R.P."/>
            <person name="Sukno S.A."/>
            <person name="Thon M.R."/>
        </authorList>
    </citation>
    <scope>NUCLEOTIDE SEQUENCE</scope>
    <source>
        <strain evidence="3">MAFF235873</strain>
    </source>
</reference>
<gene>
    <name evidence="3" type="ORF">LX32DRAFT_270553</name>
</gene>
<feature type="region of interest" description="Disordered" evidence="1">
    <location>
        <begin position="172"/>
        <end position="200"/>
    </location>
</feature>
<dbReference type="EMBL" id="MU843132">
    <property type="protein sequence ID" value="KAK2021147.1"/>
    <property type="molecule type" value="Genomic_DNA"/>
</dbReference>
<sequence length="200" mass="22224">MDLVLVKQRCPSRRRSLHPPPLALSRSVFAPVGQSISSPVLYRGEPRRSLSLGNAGGRRRRAFLFYSFYFYFILLGSERLVSARFANRFAPEEPVPGTKPAAREEEEGRKRQVTPQPNVKEKKQTLRNLLQAIATNVLTFFFYSVSMLNCSLRLDQPCPISLGILEQVKKPQSSSFQHGSSSTSCAPGGEGGRPPSRLSA</sequence>
<accession>A0AAD9LUP4</accession>
<evidence type="ECO:0000256" key="2">
    <source>
        <dbReference type="SAM" id="Phobius"/>
    </source>
</evidence>
<protein>
    <recommendedName>
        <fullName evidence="5">Transmembrane protein</fullName>
    </recommendedName>
</protein>
<feature type="compositionally biased region" description="Basic and acidic residues" evidence="1">
    <location>
        <begin position="101"/>
        <end position="110"/>
    </location>
</feature>
<feature type="compositionally biased region" description="Low complexity" evidence="1">
    <location>
        <begin position="173"/>
        <end position="184"/>
    </location>
</feature>
<proteinExistence type="predicted"/>
<organism evidence="3 4">
    <name type="scientific">Colletotrichum zoysiae</name>
    <dbReference type="NCBI Taxonomy" id="1216348"/>
    <lineage>
        <taxon>Eukaryota</taxon>
        <taxon>Fungi</taxon>
        <taxon>Dikarya</taxon>
        <taxon>Ascomycota</taxon>
        <taxon>Pezizomycotina</taxon>
        <taxon>Sordariomycetes</taxon>
        <taxon>Hypocreomycetidae</taxon>
        <taxon>Glomerellales</taxon>
        <taxon>Glomerellaceae</taxon>
        <taxon>Colletotrichum</taxon>
        <taxon>Colletotrichum graminicola species complex</taxon>
    </lineage>
</organism>
<evidence type="ECO:0000256" key="1">
    <source>
        <dbReference type="SAM" id="MobiDB-lite"/>
    </source>
</evidence>
<feature type="region of interest" description="Disordered" evidence="1">
    <location>
        <begin position="92"/>
        <end position="121"/>
    </location>
</feature>
<evidence type="ECO:0000313" key="4">
    <source>
        <dbReference type="Proteomes" id="UP001232148"/>
    </source>
</evidence>
<evidence type="ECO:0000313" key="3">
    <source>
        <dbReference type="EMBL" id="KAK2021147.1"/>
    </source>
</evidence>
<name>A0AAD9LUP4_9PEZI</name>